<proteinExistence type="predicted"/>
<dbReference type="EMBL" id="KV429057">
    <property type="protein sequence ID" value="KZT69533.1"/>
    <property type="molecule type" value="Genomic_DNA"/>
</dbReference>
<organism evidence="1 2">
    <name type="scientific">Daedalea quercina L-15889</name>
    <dbReference type="NCBI Taxonomy" id="1314783"/>
    <lineage>
        <taxon>Eukaryota</taxon>
        <taxon>Fungi</taxon>
        <taxon>Dikarya</taxon>
        <taxon>Basidiomycota</taxon>
        <taxon>Agaricomycotina</taxon>
        <taxon>Agaricomycetes</taxon>
        <taxon>Polyporales</taxon>
        <taxon>Fomitopsis</taxon>
    </lineage>
</organism>
<name>A0A165QJ19_9APHY</name>
<gene>
    <name evidence="1" type="ORF">DAEQUDRAFT_256311</name>
</gene>
<dbReference type="AlphaFoldDB" id="A0A165QJ19"/>
<evidence type="ECO:0000313" key="1">
    <source>
        <dbReference type="EMBL" id="KZT69533.1"/>
    </source>
</evidence>
<protein>
    <submittedName>
        <fullName evidence="1">Uncharacterized protein</fullName>
    </submittedName>
</protein>
<sequence length="133" mass="15007">MSRPARRLDGSEQVSWPSILMRSTPEPRHSSYEVFPTRPARRSLSRKNTRAIGVHVHSSALFIVRESKSDQILPLTGTSRPFVLPFSQLPPGQRHYGVCITLDRRGGSDDLILCRGDLHESPPSVRIRSRPIE</sequence>
<accession>A0A165QJ19</accession>
<evidence type="ECO:0000313" key="2">
    <source>
        <dbReference type="Proteomes" id="UP000076727"/>
    </source>
</evidence>
<keyword evidence="2" id="KW-1185">Reference proteome</keyword>
<reference evidence="1 2" key="1">
    <citation type="journal article" date="2016" name="Mol. Biol. Evol.">
        <title>Comparative Genomics of Early-Diverging Mushroom-Forming Fungi Provides Insights into the Origins of Lignocellulose Decay Capabilities.</title>
        <authorList>
            <person name="Nagy L.G."/>
            <person name="Riley R."/>
            <person name="Tritt A."/>
            <person name="Adam C."/>
            <person name="Daum C."/>
            <person name="Floudas D."/>
            <person name="Sun H."/>
            <person name="Yadav J.S."/>
            <person name="Pangilinan J."/>
            <person name="Larsson K.H."/>
            <person name="Matsuura K."/>
            <person name="Barry K."/>
            <person name="Labutti K."/>
            <person name="Kuo R."/>
            <person name="Ohm R.A."/>
            <person name="Bhattacharya S.S."/>
            <person name="Shirouzu T."/>
            <person name="Yoshinaga Y."/>
            <person name="Martin F.M."/>
            <person name="Grigoriev I.V."/>
            <person name="Hibbett D.S."/>
        </authorList>
    </citation>
    <scope>NUCLEOTIDE SEQUENCE [LARGE SCALE GENOMIC DNA]</scope>
    <source>
        <strain evidence="1 2">L-15889</strain>
    </source>
</reference>
<dbReference type="Proteomes" id="UP000076727">
    <property type="component" value="Unassembled WGS sequence"/>
</dbReference>